<gene>
    <name evidence="8" type="ORF">FL622_02710</name>
</gene>
<evidence type="ECO:0000256" key="5">
    <source>
        <dbReference type="ARBA" id="ARBA00022692"/>
    </source>
</evidence>
<evidence type="ECO:0000313" key="9">
    <source>
        <dbReference type="Proteomes" id="UP000317155"/>
    </source>
</evidence>
<dbReference type="EMBL" id="VJVV01000001">
    <property type="protein sequence ID" value="TRO84108.1"/>
    <property type="molecule type" value="Genomic_DNA"/>
</dbReference>
<proteinExistence type="inferred from homology"/>
<evidence type="ECO:0000256" key="4">
    <source>
        <dbReference type="ARBA" id="ARBA00022452"/>
    </source>
</evidence>
<name>A0A550JLL4_9BACT</name>
<evidence type="ECO:0000256" key="3">
    <source>
        <dbReference type="ARBA" id="ARBA00022448"/>
    </source>
</evidence>
<dbReference type="Pfam" id="PF02321">
    <property type="entry name" value="OEP"/>
    <property type="match status" value="2"/>
</dbReference>
<dbReference type="PANTHER" id="PTHR30026">
    <property type="entry name" value="OUTER MEMBRANE PROTEIN TOLC"/>
    <property type="match status" value="1"/>
</dbReference>
<comment type="caution">
    <text evidence="8">The sequence shown here is derived from an EMBL/GenBank/DDBJ whole genome shotgun (WGS) entry which is preliminary data.</text>
</comment>
<organism evidence="8 9">
    <name type="scientific">Trichloromonas acetexigens</name>
    <dbReference type="NCBI Taxonomy" id="38815"/>
    <lineage>
        <taxon>Bacteria</taxon>
        <taxon>Pseudomonadati</taxon>
        <taxon>Thermodesulfobacteriota</taxon>
        <taxon>Desulfuromonadia</taxon>
        <taxon>Desulfuromonadales</taxon>
        <taxon>Trichloromonadaceae</taxon>
        <taxon>Trichloromonas</taxon>
    </lineage>
</organism>
<comment type="subcellular location">
    <subcellularLocation>
        <location evidence="1">Cell outer membrane</location>
    </subcellularLocation>
</comment>
<accession>A0A550JLL4</accession>
<comment type="similarity">
    <text evidence="2">Belongs to the outer membrane factor (OMF) (TC 1.B.17) family.</text>
</comment>
<dbReference type="GO" id="GO:0009279">
    <property type="term" value="C:cell outer membrane"/>
    <property type="evidence" value="ECO:0007669"/>
    <property type="project" value="UniProtKB-SubCell"/>
</dbReference>
<keyword evidence="6" id="KW-0472">Membrane</keyword>
<dbReference type="SUPFAM" id="SSF56954">
    <property type="entry name" value="Outer membrane efflux proteins (OEP)"/>
    <property type="match status" value="1"/>
</dbReference>
<evidence type="ECO:0000313" key="8">
    <source>
        <dbReference type="EMBL" id="TRO84108.1"/>
    </source>
</evidence>
<dbReference type="GO" id="GO:0015288">
    <property type="term" value="F:porin activity"/>
    <property type="evidence" value="ECO:0007669"/>
    <property type="project" value="TreeGrafter"/>
</dbReference>
<keyword evidence="5" id="KW-0812">Transmembrane</keyword>
<dbReference type="GO" id="GO:0015562">
    <property type="term" value="F:efflux transmembrane transporter activity"/>
    <property type="evidence" value="ECO:0007669"/>
    <property type="project" value="InterPro"/>
</dbReference>
<dbReference type="InterPro" id="IPR003423">
    <property type="entry name" value="OMP_efflux"/>
</dbReference>
<dbReference type="GO" id="GO:1990281">
    <property type="term" value="C:efflux pump complex"/>
    <property type="evidence" value="ECO:0007669"/>
    <property type="project" value="TreeGrafter"/>
</dbReference>
<keyword evidence="4" id="KW-1134">Transmembrane beta strand</keyword>
<dbReference type="OrthoDB" id="127236at2"/>
<evidence type="ECO:0000256" key="6">
    <source>
        <dbReference type="ARBA" id="ARBA00023136"/>
    </source>
</evidence>
<sequence length="507" mass="57085">MSMKRWLFTALLPAMIWANEIDAAQRVDLVAAQRLALERNLNLKATDFDARASEALVRRGYGIYDPRAAASFTEAESRDLSSYPTGGGSFELPKTVAESRVFDLSLAQLLPSGGEVTVGLDNTRSRIAAGPSPAINPSWRSQAYIGLTQPLLKGFGRAVTEQAILYAVQDRQVAVQEVRSQAFTLLSQVRDGYYDVLRYRDNLKYRETSVALAEKILAENRARVEAGVLPPIENLEAEVGLTQRERDLLEAQRVYRDALDQLAVLLNLPEGVEIADEELETTELSVNEEVGFQSALSRRPDLQQRLRRIERLEIERKVSRNQLLPGLDLGAGYGRKGLAEDYQDNLSSIEQDDLNNWQIGLTLSYPLGNRQARNELARTELLMKGEYARWQQLREEVRTEVRVAARQIEVNRKKIEVANRGRDLAEEKLRTLIKRKDVGLATTRDVLEGEEDLALARTDQIASLADYNRAVTEYLRVTGMLLESQGIRLAGLPDPERERPLLEMEKP</sequence>
<dbReference type="AlphaFoldDB" id="A0A550JLL4"/>
<keyword evidence="9" id="KW-1185">Reference proteome</keyword>
<evidence type="ECO:0000256" key="2">
    <source>
        <dbReference type="ARBA" id="ARBA00007613"/>
    </source>
</evidence>
<protein>
    <submittedName>
        <fullName evidence="8">TolC family protein</fullName>
    </submittedName>
</protein>
<evidence type="ECO:0000256" key="7">
    <source>
        <dbReference type="ARBA" id="ARBA00023237"/>
    </source>
</evidence>
<dbReference type="PANTHER" id="PTHR30026:SF23">
    <property type="entry name" value="TO APRF-PUTATIVE OUTER MEMBRANE EFFLUX PROTEIN OR SECRETED ALKALINE PHOSPHATASE-RELATED"/>
    <property type="match status" value="1"/>
</dbReference>
<dbReference type="Gene3D" id="1.20.1600.10">
    <property type="entry name" value="Outer membrane efflux proteins (OEP)"/>
    <property type="match status" value="1"/>
</dbReference>
<dbReference type="Proteomes" id="UP000317155">
    <property type="component" value="Unassembled WGS sequence"/>
</dbReference>
<keyword evidence="3" id="KW-0813">Transport</keyword>
<reference evidence="8 9" key="1">
    <citation type="submission" date="2019-07" db="EMBL/GenBank/DDBJ databases">
        <title>Insights of Desulfuromonas acetexigens electromicrobiology.</title>
        <authorList>
            <person name="Katuri K."/>
            <person name="Sapireddy V."/>
            <person name="Shaw D.R."/>
            <person name="Saikaly P."/>
        </authorList>
    </citation>
    <scope>NUCLEOTIDE SEQUENCE [LARGE SCALE GENOMIC DNA]</scope>
    <source>
        <strain evidence="8 9">2873</strain>
    </source>
</reference>
<evidence type="ECO:0000256" key="1">
    <source>
        <dbReference type="ARBA" id="ARBA00004442"/>
    </source>
</evidence>
<dbReference type="InterPro" id="IPR051906">
    <property type="entry name" value="TolC-like"/>
</dbReference>
<keyword evidence="7" id="KW-0998">Cell outer membrane</keyword>